<sequence>MKRKTIYYLNKIGGLWKKDKDDEFFFSRELLKWVDKKKLYYIWKQEPVCDIKVNKRYAEEYIRNCINFGKIIDPSPLKYCLDDSDVACVYAVDKQGNEYFIQRDMILEPIKKGTINPEWMLAYPISEIEAKENSIGTIFTINNSYTYMDEDYSYHFTVFWDGSLYISQMESYCYEKNITTVEKPKSDEFKEKVLELFNSYEKEINNQEDYCDLLDYDGEIFDTSFSLDKIKMYPFFKEMTGKLKQLIDEYYPNEINWSISINNEYNGI</sequence>
<dbReference type="RefSeq" id="WP_074932461.1">
    <property type="nucleotide sequence ID" value="NZ_FORI01000007.1"/>
</dbReference>
<dbReference type="Proteomes" id="UP000182737">
    <property type="component" value="Unassembled WGS sequence"/>
</dbReference>
<organism evidence="1 2">
    <name type="scientific">Treponema bryantii</name>
    <dbReference type="NCBI Taxonomy" id="163"/>
    <lineage>
        <taxon>Bacteria</taxon>
        <taxon>Pseudomonadati</taxon>
        <taxon>Spirochaetota</taxon>
        <taxon>Spirochaetia</taxon>
        <taxon>Spirochaetales</taxon>
        <taxon>Treponemataceae</taxon>
        <taxon>Treponema</taxon>
    </lineage>
</organism>
<protein>
    <submittedName>
        <fullName evidence="1">Uncharacterized protein</fullName>
    </submittedName>
</protein>
<keyword evidence="2" id="KW-1185">Reference proteome</keyword>
<dbReference type="AlphaFoldDB" id="A0A1I3LUC5"/>
<evidence type="ECO:0000313" key="2">
    <source>
        <dbReference type="Proteomes" id="UP000182737"/>
    </source>
</evidence>
<accession>A0A1I3LUC5</accession>
<dbReference type="EMBL" id="FORI01000007">
    <property type="protein sequence ID" value="SFI88140.1"/>
    <property type="molecule type" value="Genomic_DNA"/>
</dbReference>
<proteinExistence type="predicted"/>
<reference evidence="2" key="1">
    <citation type="submission" date="2016-10" db="EMBL/GenBank/DDBJ databases">
        <authorList>
            <person name="Varghese N."/>
            <person name="Submissions S."/>
        </authorList>
    </citation>
    <scope>NUCLEOTIDE SEQUENCE [LARGE SCALE GENOMIC DNA]</scope>
    <source>
        <strain evidence="2">XBD1002</strain>
    </source>
</reference>
<gene>
    <name evidence="1" type="ORF">SAMN04487775_107190</name>
</gene>
<evidence type="ECO:0000313" key="1">
    <source>
        <dbReference type="EMBL" id="SFI88140.1"/>
    </source>
</evidence>
<name>A0A1I3LUC5_9SPIR</name>